<feature type="compositionally biased region" description="Basic and acidic residues" evidence="13">
    <location>
        <begin position="920"/>
        <end position="935"/>
    </location>
</feature>
<keyword evidence="9" id="KW-0233">DNA recombination</keyword>
<dbReference type="Gene3D" id="3.40.50.300">
    <property type="entry name" value="P-loop containing nucleotide triphosphate hydrolases"/>
    <property type="match status" value="2"/>
</dbReference>
<evidence type="ECO:0000256" key="6">
    <source>
        <dbReference type="ARBA" id="ARBA00022763"/>
    </source>
</evidence>
<dbReference type="GO" id="GO:0003697">
    <property type="term" value="F:single-stranded DNA binding"/>
    <property type="evidence" value="ECO:0007669"/>
    <property type="project" value="TreeGrafter"/>
</dbReference>
<comment type="similarity">
    <text evidence="3">Belongs to the SMC family. SMC6 subfamily.</text>
</comment>
<dbReference type="EMBL" id="KZ989289">
    <property type="protein sequence ID" value="RKP27008.1"/>
    <property type="molecule type" value="Genomic_DNA"/>
</dbReference>
<dbReference type="GO" id="GO:0000724">
    <property type="term" value="P:double-strand break repair via homologous recombination"/>
    <property type="evidence" value="ECO:0007669"/>
    <property type="project" value="TreeGrafter"/>
</dbReference>
<proteinExistence type="inferred from homology"/>
<keyword evidence="7" id="KW-0067">ATP-binding</keyword>
<evidence type="ECO:0000256" key="8">
    <source>
        <dbReference type="ARBA" id="ARBA00023054"/>
    </source>
</evidence>
<dbReference type="InterPro" id="IPR003395">
    <property type="entry name" value="RecF/RecN/SMC_N"/>
</dbReference>
<feature type="coiled-coil region" evidence="12">
    <location>
        <begin position="175"/>
        <end position="428"/>
    </location>
</feature>
<dbReference type="PANTHER" id="PTHR19306:SF6">
    <property type="entry name" value="STRUCTURAL MAINTENANCE OF CHROMOSOMES PROTEIN 6"/>
    <property type="match status" value="1"/>
</dbReference>
<evidence type="ECO:0000256" key="11">
    <source>
        <dbReference type="ARBA" id="ARBA00023242"/>
    </source>
</evidence>
<dbReference type="GO" id="GO:0005524">
    <property type="term" value="F:ATP binding"/>
    <property type="evidence" value="ECO:0007669"/>
    <property type="project" value="UniProtKB-KW"/>
</dbReference>
<dbReference type="InterPro" id="IPR027417">
    <property type="entry name" value="P-loop_NTPase"/>
</dbReference>
<keyword evidence="8 12" id="KW-0175">Coiled coil</keyword>
<evidence type="ECO:0000256" key="1">
    <source>
        <dbReference type="ARBA" id="ARBA00004123"/>
    </source>
</evidence>
<evidence type="ECO:0000256" key="2">
    <source>
        <dbReference type="ARBA" id="ARBA00004286"/>
    </source>
</evidence>
<keyword evidence="11" id="KW-0539">Nucleus</keyword>
<dbReference type="OrthoDB" id="10072614at2759"/>
<feature type="region of interest" description="Disordered" evidence="13">
    <location>
        <begin position="913"/>
        <end position="940"/>
    </location>
</feature>
<keyword evidence="6" id="KW-0227">DNA damage</keyword>
<dbReference type="Pfam" id="PF02463">
    <property type="entry name" value="SMC_N"/>
    <property type="match status" value="1"/>
</dbReference>
<reference evidence="16" key="1">
    <citation type="journal article" date="2018" name="Nat. Microbiol.">
        <title>Leveraging single-cell genomics to expand the fungal tree of life.</title>
        <authorList>
            <person name="Ahrendt S.R."/>
            <person name="Quandt C.A."/>
            <person name="Ciobanu D."/>
            <person name="Clum A."/>
            <person name="Salamov A."/>
            <person name="Andreopoulos B."/>
            <person name="Cheng J.F."/>
            <person name="Woyke T."/>
            <person name="Pelin A."/>
            <person name="Henrissat B."/>
            <person name="Reynolds N.K."/>
            <person name="Benny G.L."/>
            <person name="Smith M.E."/>
            <person name="James T.Y."/>
            <person name="Grigoriev I.V."/>
        </authorList>
    </citation>
    <scope>NUCLEOTIDE SEQUENCE [LARGE SCALE GENOMIC DNA]</scope>
    <source>
        <strain evidence="16">Benny S71-1</strain>
    </source>
</reference>
<accession>A0A4P9Z3P0</accession>
<keyword evidence="16" id="KW-1185">Reference proteome</keyword>
<evidence type="ECO:0000256" key="9">
    <source>
        <dbReference type="ARBA" id="ARBA00023172"/>
    </source>
</evidence>
<evidence type="ECO:0000256" key="3">
    <source>
        <dbReference type="ARBA" id="ARBA00006793"/>
    </source>
</evidence>
<feature type="non-terminal residue" evidence="15">
    <location>
        <position position="1"/>
    </location>
</feature>
<organism evidence="15 16">
    <name type="scientific">Syncephalis pseudoplumigaleata</name>
    <dbReference type="NCBI Taxonomy" id="1712513"/>
    <lineage>
        <taxon>Eukaryota</taxon>
        <taxon>Fungi</taxon>
        <taxon>Fungi incertae sedis</taxon>
        <taxon>Zoopagomycota</taxon>
        <taxon>Zoopagomycotina</taxon>
        <taxon>Zoopagomycetes</taxon>
        <taxon>Zoopagales</taxon>
        <taxon>Piptocephalidaceae</taxon>
        <taxon>Syncephalis</taxon>
    </lineage>
</organism>
<comment type="subcellular location">
    <subcellularLocation>
        <location evidence="2">Chromosome</location>
    </subcellularLocation>
    <subcellularLocation>
        <location evidence="1">Nucleus</location>
    </subcellularLocation>
</comment>
<evidence type="ECO:0000313" key="16">
    <source>
        <dbReference type="Proteomes" id="UP000278143"/>
    </source>
</evidence>
<evidence type="ECO:0000256" key="4">
    <source>
        <dbReference type="ARBA" id="ARBA00022454"/>
    </source>
</evidence>
<dbReference type="GO" id="GO:0016787">
    <property type="term" value="F:hydrolase activity"/>
    <property type="evidence" value="ECO:0007669"/>
    <property type="project" value="UniProtKB-KW"/>
</dbReference>
<keyword evidence="10" id="KW-0234">DNA repair</keyword>
<dbReference type="SUPFAM" id="SSF52540">
    <property type="entry name" value="P-loop containing nucleoside triphosphate hydrolases"/>
    <property type="match status" value="2"/>
</dbReference>
<keyword evidence="15" id="KW-0378">Hydrolase</keyword>
<keyword evidence="5" id="KW-0547">Nucleotide-binding</keyword>
<dbReference type="AlphaFoldDB" id="A0A4P9Z3P0"/>
<evidence type="ECO:0000256" key="10">
    <source>
        <dbReference type="ARBA" id="ARBA00023204"/>
    </source>
</evidence>
<evidence type="ECO:0000256" key="5">
    <source>
        <dbReference type="ARBA" id="ARBA00022741"/>
    </source>
</evidence>
<evidence type="ECO:0000256" key="7">
    <source>
        <dbReference type="ARBA" id="ARBA00022840"/>
    </source>
</evidence>
<evidence type="ECO:0000313" key="15">
    <source>
        <dbReference type="EMBL" id="RKP27008.1"/>
    </source>
</evidence>
<dbReference type="PANTHER" id="PTHR19306">
    <property type="entry name" value="STRUCTURAL MAINTENANCE OF CHROMOSOMES 5,6 SMC5, SMC6"/>
    <property type="match status" value="1"/>
</dbReference>
<dbReference type="GO" id="GO:0035861">
    <property type="term" value="C:site of double-strand break"/>
    <property type="evidence" value="ECO:0007669"/>
    <property type="project" value="TreeGrafter"/>
</dbReference>
<feature type="non-terminal residue" evidence="15">
    <location>
        <position position="995"/>
    </location>
</feature>
<dbReference type="Gene3D" id="1.10.287.1490">
    <property type="match status" value="1"/>
</dbReference>
<feature type="domain" description="RecF/RecN/SMC N-terminal" evidence="14">
    <location>
        <begin position="7"/>
        <end position="991"/>
    </location>
</feature>
<evidence type="ECO:0000256" key="13">
    <source>
        <dbReference type="SAM" id="MobiDB-lite"/>
    </source>
</evidence>
<feature type="coiled-coil region" evidence="12">
    <location>
        <begin position="811"/>
        <end position="870"/>
    </location>
</feature>
<dbReference type="Proteomes" id="UP000278143">
    <property type="component" value="Unassembled WGS sequence"/>
</dbReference>
<evidence type="ECO:0000259" key="14">
    <source>
        <dbReference type="Pfam" id="PF02463"/>
    </source>
</evidence>
<protein>
    <submittedName>
        <fullName evidence="15">P-loop containing nucleoside triphosphate hydrolase protein</fullName>
    </submittedName>
</protein>
<evidence type="ECO:0000256" key="12">
    <source>
        <dbReference type="SAM" id="Coils"/>
    </source>
</evidence>
<dbReference type="GO" id="GO:0030915">
    <property type="term" value="C:Smc5-Smc6 complex"/>
    <property type="evidence" value="ECO:0007669"/>
    <property type="project" value="TreeGrafter"/>
</dbReference>
<dbReference type="GO" id="GO:0003684">
    <property type="term" value="F:damaged DNA binding"/>
    <property type="evidence" value="ECO:0007669"/>
    <property type="project" value="TreeGrafter"/>
</dbReference>
<dbReference type="GO" id="GO:0005634">
    <property type="term" value="C:nucleus"/>
    <property type="evidence" value="ECO:0007669"/>
    <property type="project" value="UniProtKB-SubCell"/>
</dbReference>
<sequence length="995" mass="115473">VADIGIIESVDITDFMCHRRLTLSFAPHVNFVVGNNGSGKSAVLTAIIICLGAKANVTQRASNLKSLIREGANAAEIVIRLRNRGPDAFRPEQFGSEILVERRIARDAASQYRLRNGETRAVVSTKREDLIAMCDHMGIQVDNPMNILSQDTAKAFLSSSKPEDKYEFFARGTQLTQLSEEYALIQESLEKTERLLVPKRQALPDMKRALREAELRLHDMQQARELETKLDGLKNEMAWAQVDELEKELRKLDKRVAKAEQRMPMLEESLAKENDTLKRQVDALVQQINAKETSMQPVREEMNGLSNQLRDIKHRLMDFTNEERDMNSTIRRLRATVEEHERTIEEETRKAQQHQEMNNDAITASITAMQDRIVELSQQEVQHYRREEELRGESSQLESTMAKLREDVQREKEEVQRLHRYIETMREQQVDKVKAFGRTMPQVLQAIQREQGWQDRPIGPLGNYVKLIESKWADTLESLMGNTLRDFIVTNHADKERLMHILRQYQCGQSRVYITPDDATHDHSKGEPDDQYLTVLRALEISHPRVMRQLIIQNRIEQIVLIEERMEAERVMSNGFPHNVMACYTREGFSIGTRSGGSATIAMAQYRGPPRLTVDVQRRIQQYEAQKEQHQRNIQRMESNLREMEEQRRQLMAQKDKILKSVAANRRTIRQCRQELEELQDKLQEIKPANLAVIEEEKARSQQEIDMTKQQYAQLSTEKRRVTGQEAELKQQLARVREQLNAAKEETDHIKKEIDELHTEQLKCDARIQHWTRKQQDELERVTAAHDERERHRAKQAQAYCPEQVPVSKSASELDREIHQIQLRLEEAEKSIGATLDEVIGDVNQKQDAYQRAKADLERIGQEVELFKKALGARLKRLDAYKHLVARRARHNFLWHLAQRGYTGKLEFDHKKRRLTPRVQTDEHAKDHTAEKDPRSLSGGEKSFSTICLLLALWESMGCPIRGLDEYDVFMDAVNRSISTRMIIESAKLAQRTQF</sequence>
<name>A0A4P9Z3P0_9FUNG</name>
<keyword evidence="4" id="KW-0158">Chromosome</keyword>
<feature type="coiled-coil region" evidence="12">
    <location>
        <begin position="613"/>
        <end position="760"/>
    </location>
</feature>
<gene>
    <name evidence="15" type="ORF">SYNPS1DRAFT_3595</name>
</gene>